<dbReference type="eggNOG" id="COG2911">
    <property type="taxonomic scope" value="Bacteria"/>
</dbReference>
<feature type="domain" description="Translocation and assembly module TamB C-terminal" evidence="5">
    <location>
        <begin position="905"/>
        <end position="1169"/>
    </location>
</feature>
<dbReference type="AlphaFoldDB" id="M4ZSH8"/>
<keyword evidence="3" id="KW-1133">Transmembrane helix</keyword>
<dbReference type="GO" id="GO:0005886">
    <property type="term" value="C:plasma membrane"/>
    <property type="evidence" value="ECO:0007669"/>
    <property type="project" value="InterPro"/>
</dbReference>
<name>M4ZSH8_9FLAO</name>
<dbReference type="PATRIC" id="fig|1229512.3.peg.26"/>
<evidence type="ECO:0000256" key="1">
    <source>
        <dbReference type="ARBA" id="ARBA00004167"/>
    </source>
</evidence>
<dbReference type="Pfam" id="PF04357">
    <property type="entry name" value="TamB"/>
    <property type="match status" value="1"/>
</dbReference>
<dbReference type="Proteomes" id="UP000011815">
    <property type="component" value="Chromosome"/>
</dbReference>
<keyword evidence="2" id="KW-0812">Transmembrane</keyword>
<sequence length="1225" mass="146225">MKIFLKKVRNHWNEKIIIKHASINFLERELIFKDLKILDHHRFSFIHISKCKISIDNLLYFIFVNSEHLKIRNIFIENSSFFIKKYFKEKENNILFFIKNFLIHKKLNKSRINFITCSKLTINQSYLEYQNTSFNKKIFQYFFSSWITNIQIDNTKIKASIFSFQSKKGFIKKNKFPFIRHLSCDLIYYYSVPKLKGKNVFLKTTSSSLKGNFTLFQTQESKNVFPKKNIQCQILEGSKLGSDLGVLFYNKWNSCSKIFIQGTIHGNFNDENKMFVLYNISITDSKKNKLFANQIHIFYDVKKKWKKIKFFKTFFQFHPSDMKKTILYNLDSTFQFSRLFFNLKQPIIYQGDFLLSSFGNKKNLIKIKGIVKNRFFVVKITTYVYFSNQQYIGKIFIEKKYFFLRKKPIINTTLSNLCILNLKKNFYNVFITLLFSYSEYKIHFTGKVFENLQNIYVNIYNKNKINRRIKIIFINNHKNQSFQKIRINMHDMIIGHIYGYIKWKNLFKIYCLKNPYNKKETQYVKFNFLIKKSFFDLIEPMKNRNILSDIQISGEKKDNTFKMIFYTKSIQLNNILIDQLFVMIDSSLKEKIKIHVEKIISKNFFSKKINISIFDYTNFWIINSKFFFKLKKQEYKEQILNFFCKTKGNVLTCNPFLSKLNINGNNWMIDYNYPNNLGIIKIDLIHQKYIIDNIIFSYEKQKIIVNANCIKNKQKMFQFYLKNVPLKKIIFNKNIDGLANGFFCYKNVYNKIEPNINIDIKNFSIGKKFLGNFSIYSLKKNKKDYEINGILRKNSCDILKIFGNIKNEYPNQPQLNLDIIIQNLKINNFSFFWKKMNTEIRGNITGKIQIFGHLNDPHYFGKLEISKFGIKINSAKTNYEIINPAYINIFSEFCTLSTSYFVDTKYNTTGYINGFFSHKNLIQWNLIKLSINTKNLLVLDSDETHNNFLFGKIFTHGKIQITKRENRTLISMKNGEILNSSHLYIKPKILEFHKKNLSKKKLNDLKKKEEDDSLLIDINTIINQNTKVSIFLDKNHFIEFRGEGSFSIKKTFKKNVQTSGRYFVKDGFYHFYKNDKIPIKLEKTFKIKPGGSITWKNDFYQSNMINLIAYETKYVYNIIEYIEDFFIEENSKNHKNIIFTELRIHISGKIQKPNINMDILFPDTQKSIQKKLSEKLNSFEEKTMQFVSILILEKFFIKKNFFYFSIYEIILNKIKNILSSYNNPN</sequence>
<reference evidence="6 7" key="1">
    <citation type="journal article" date="2013" name="Biol. Lett.">
        <title>Maintenance of essential amino acid synthesis pathways in the Blattabacterium cuenoti symbiont of a wood-feeding cockroach.</title>
        <authorList>
            <person name="Tokuda G."/>
            <person name="Elbourne L.D.H."/>
            <person name="Kinjo Y."/>
            <person name="Saitoh S."/>
            <person name="Sabree Z."/>
            <person name="Hojo M."/>
            <person name="Yamada A."/>
            <person name="Hayashi Y."/>
            <person name="Shigenobu S."/>
            <person name="Bandi C."/>
            <person name="Paulsen I.T."/>
            <person name="Watanabe H."/>
            <person name="Lo N."/>
        </authorList>
    </citation>
    <scope>NUCLEOTIDE SEQUENCE [LARGE SCALE GENOMIC DNA]</scope>
    <source>
        <strain evidence="6 7">BPAA</strain>
    </source>
</reference>
<protein>
    <recommendedName>
        <fullName evidence="5">Translocation and assembly module TamB C-terminal domain-containing protein</fullName>
    </recommendedName>
</protein>
<dbReference type="GO" id="GO:0009306">
    <property type="term" value="P:protein secretion"/>
    <property type="evidence" value="ECO:0007669"/>
    <property type="project" value="InterPro"/>
</dbReference>
<proteinExistence type="predicted"/>
<dbReference type="KEGG" id="blp:BPAA_026"/>
<gene>
    <name evidence="6" type="ORF">BPAA_026</name>
</gene>
<dbReference type="STRING" id="1229512.BPAA_026"/>
<dbReference type="HOGENOM" id="CLU_268203_0_0_10"/>
<evidence type="ECO:0000259" key="5">
    <source>
        <dbReference type="Pfam" id="PF04357"/>
    </source>
</evidence>
<evidence type="ECO:0000256" key="3">
    <source>
        <dbReference type="ARBA" id="ARBA00022989"/>
    </source>
</evidence>
<dbReference type="InterPro" id="IPR007452">
    <property type="entry name" value="TamB_C"/>
</dbReference>
<organism evidence="6 7">
    <name type="scientific">Blattabacterium cuenoti BPAA</name>
    <dbReference type="NCBI Taxonomy" id="1229512"/>
    <lineage>
        <taxon>Bacteria</taxon>
        <taxon>Pseudomonadati</taxon>
        <taxon>Bacteroidota</taxon>
        <taxon>Flavobacteriia</taxon>
        <taxon>Flavobacteriales</taxon>
        <taxon>Blattabacteriaceae</taxon>
        <taxon>Blattabacterium</taxon>
    </lineage>
</organism>
<evidence type="ECO:0000256" key="2">
    <source>
        <dbReference type="ARBA" id="ARBA00022692"/>
    </source>
</evidence>
<evidence type="ECO:0000313" key="7">
    <source>
        <dbReference type="Proteomes" id="UP000011815"/>
    </source>
</evidence>
<evidence type="ECO:0000256" key="4">
    <source>
        <dbReference type="ARBA" id="ARBA00023136"/>
    </source>
</evidence>
<accession>M4ZSH8</accession>
<comment type="subcellular location">
    <subcellularLocation>
        <location evidence="1">Membrane</location>
        <topology evidence="1">Single-pass membrane protein</topology>
    </subcellularLocation>
</comment>
<dbReference type="EMBL" id="AP012548">
    <property type="protein sequence ID" value="BAM99333.1"/>
    <property type="molecule type" value="Genomic_DNA"/>
</dbReference>
<keyword evidence="4" id="KW-0472">Membrane</keyword>
<evidence type="ECO:0000313" key="6">
    <source>
        <dbReference type="EMBL" id="BAM99333.1"/>
    </source>
</evidence>